<evidence type="ECO:0000313" key="1">
    <source>
        <dbReference type="EMBL" id="CAG8843321.1"/>
    </source>
</evidence>
<sequence length="49" mass="5437">MSVATTNPNSSIDLCLDNPNVEQKGKYVIALEQLKLQTSECLVIEDSRQ</sequence>
<reference evidence="1 2" key="1">
    <citation type="submission" date="2021-06" db="EMBL/GenBank/DDBJ databases">
        <authorList>
            <person name="Kallberg Y."/>
            <person name="Tangrot J."/>
            <person name="Rosling A."/>
        </authorList>
    </citation>
    <scope>NUCLEOTIDE SEQUENCE [LARGE SCALE GENOMIC DNA]</scope>
    <source>
        <strain evidence="1 2">120-4 pot B 10/14</strain>
    </source>
</reference>
<feature type="non-terminal residue" evidence="1">
    <location>
        <position position="49"/>
    </location>
</feature>
<protein>
    <submittedName>
        <fullName evidence="1">37445_t:CDS:1</fullName>
    </submittedName>
</protein>
<accession>A0ABN7WXS5</accession>
<gene>
    <name evidence="1" type="ORF">GMARGA_LOCUS36479</name>
</gene>
<name>A0ABN7WXS5_GIGMA</name>
<organism evidence="1 2">
    <name type="scientific">Gigaspora margarita</name>
    <dbReference type="NCBI Taxonomy" id="4874"/>
    <lineage>
        <taxon>Eukaryota</taxon>
        <taxon>Fungi</taxon>
        <taxon>Fungi incertae sedis</taxon>
        <taxon>Mucoromycota</taxon>
        <taxon>Glomeromycotina</taxon>
        <taxon>Glomeromycetes</taxon>
        <taxon>Diversisporales</taxon>
        <taxon>Gigasporaceae</taxon>
        <taxon>Gigaspora</taxon>
    </lineage>
</organism>
<keyword evidence="2" id="KW-1185">Reference proteome</keyword>
<dbReference type="Proteomes" id="UP000789901">
    <property type="component" value="Unassembled WGS sequence"/>
</dbReference>
<proteinExistence type="predicted"/>
<dbReference type="EMBL" id="CAJVQB010072026">
    <property type="protein sequence ID" value="CAG8843321.1"/>
    <property type="molecule type" value="Genomic_DNA"/>
</dbReference>
<comment type="caution">
    <text evidence="1">The sequence shown here is derived from an EMBL/GenBank/DDBJ whole genome shotgun (WGS) entry which is preliminary data.</text>
</comment>
<evidence type="ECO:0000313" key="2">
    <source>
        <dbReference type="Proteomes" id="UP000789901"/>
    </source>
</evidence>